<name>A0ABS2QUX7_9BACI</name>
<proteinExistence type="predicted"/>
<dbReference type="SUPFAM" id="SSF56281">
    <property type="entry name" value="Metallo-hydrolase/oxidoreductase"/>
    <property type="match status" value="1"/>
</dbReference>
<protein>
    <submittedName>
        <fullName evidence="2">Glyoxylase-like metal-dependent hydrolase (Beta-lactamase superfamily II)</fullName>
    </submittedName>
</protein>
<organism evidence="2 3">
    <name type="scientific">Priestia iocasae</name>
    <dbReference type="NCBI Taxonomy" id="2291674"/>
    <lineage>
        <taxon>Bacteria</taxon>
        <taxon>Bacillati</taxon>
        <taxon>Bacillota</taxon>
        <taxon>Bacilli</taxon>
        <taxon>Bacillales</taxon>
        <taxon>Bacillaceae</taxon>
        <taxon>Priestia</taxon>
    </lineage>
</organism>
<comment type="caution">
    <text evidence="2">The sequence shown here is derived from an EMBL/GenBank/DDBJ whole genome shotgun (WGS) entry which is preliminary data.</text>
</comment>
<evidence type="ECO:0000259" key="1">
    <source>
        <dbReference type="SMART" id="SM00849"/>
    </source>
</evidence>
<dbReference type="PANTHER" id="PTHR42951">
    <property type="entry name" value="METALLO-BETA-LACTAMASE DOMAIN-CONTAINING"/>
    <property type="match status" value="1"/>
</dbReference>
<feature type="domain" description="Metallo-beta-lactamase" evidence="1">
    <location>
        <begin position="16"/>
        <end position="205"/>
    </location>
</feature>
<dbReference type="InterPro" id="IPR036866">
    <property type="entry name" value="RibonucZ/Hydroxyglut_hydro"/>
</dbReference>
<dbReference type="Proteomes" id="UP000809829">
    <property type="component" value="Unassembled WGS sequence"/>
</dbReference>
<dbReference type="RefSeq" id="WP_205185645.1">
    <property type="nucleotide sequence ID" value="NZ_JAFBFC010000002.1"/>
</dbReference>
<evidence type="ECO:0000313" key="2">
    <source>
        <dbReference type="EMBL" id="MBM7702526.1"/>
    </source>
</evidence>
<dbReference type="Pfam" id="PF00753">
    <property type="entry name" value="Lactamase_B"/>
    <property type="match status" value="1"/>
</dbReference>
<sequence length="298" mass="33779">MELTKISENNYYFSSSINVGYVHEGQSGLLIDAGLDAQAMKKIIKQLKENNLPLTHLFITHAHADHYGGAAFLQKQQSVYTIAPKFEEAILRYPLLEPLYLFQGTKPLKTMRTKFLEGAPITIDEVVEEGQVRCGEIQLTCLAFPGHSEYQLGVISNGYLYAADSYFGMEALHKHKIPYVVDVDDTLKSLQRLLQLSCKGAVPGHGAFEETFYQTVAANIIYHEHILKEMEELLTRHDEGLSQEELIYHMCEFYEIEVSTIASWMLFRTAITAYATKLVKDEKATFLVKKAALWIQST</sequence>
<dbReference type="EMBL" id="JAFBFC010000002">
    <property type="protein sequence ID" value="MBM7702526.1"/>
    <property type="molecule type" value="Genomic_DNA"/>
</dbReference>
<dbReference type="SMART" id="SM00849">
    <property type="entry name" value="Lactamase_B"/>
    <property type="match status" value="1"/>
</dbReference>
<dbReference type="PANTHER" id="PTHR42951:SF14">
    <property type="entry name" value="METALLO-BETA-LACTAMASE SUPERFAMILY PROTEIN"/>
    <property type="match status" value="1"/>
</dbReference>
<reference evidence="2 3" key="1">
    <citation type="submission" date="2021-01" db="EMBL/GenBank/DDBJ databases">
        <title>Genomic Encyclopedia of Type Strains, Phase IV (KMG-IV): sequencing the most valuable type-strain genomes for metagenomic binning, comparative biology and taxonomic classification.</title>
        <authorList>
            <person name="Goeker M."/>
        </authorList>
    </citation>
    <scope>NUCLEOTIDE SEQUENCE [LARGE SCALE GENOMIC DNA]</scope>
    <source>
        <strain evidence="2 3">DSM 104297</strain>
    </source>
</reference>
<dbReference type="CDD" id="cd07743">
    <property type="entry name" value="metallo-hydrolase-like_MBL-fold"/>
    <property type="match status" value="1"/>
</dbReference>
<accession>A0ABS2QUX7</accession>
<dbReference type="Gene3D" id="3.60.15.10">
    <property type="entry name" value="Ribonuclease Z/Hydroxyacylglutathione hydrolase-like"/>
    <property type="match status" value="1"/>
</dbReference>
<dbReference type="InterPro" id="IPR001279">
    <property type="entry name" value="Metallo-B-lactamas"/>
</dbReference>
<keyword evidence="3" id="KW-1185">Reference proteome</keyword>
<evidence type="ECO:0000313" key="3">
    <source>
        <dbReference type="Proteomes" id="UP000809829"/>
    </source>
</evidence>
<gene>
    <name evidence="2" type="ORF">JOC83_001360</name>
</gene>
<dbReference type="InterPro" id="IPR050855">
    <property type="entry name" value="NDM-1-like"/>
</dbReference>